<comment type="caution">
    <text evidence="2">The sequence shown here is derived from an EMBL/GenBank/DDBJ whole genome shotgun (WGS) entry which is preliminary data.</text>
</comment>
<evidence type="ECO:0008006" key="4">
    <source>
        <dbReference type="Google" id="ProtNLM"/>
    </source>
</evidence>
<evidence type="ECO:0000256" key="1">
    <source>
        <dbReference type="SAM" id="MobiDB-lite"/>
    </source>
</evidence>
<dbReference type="GO" id="GO:0032324">
    <property type="term" value="P:molybdopterin cofactor biosynthetic process"/>
    <property type="evidence" value="ECO:0007669"/>
    <property type="project" value="InterPro"/>
</dbReference>
<dbReference type="InterPro" id="IPR036135">
    <property type="entry name" value="MoeA_linker/N_sf"/>
</dbReference>
<dbReference type="SUPFAM" id="SSF63882">
    <property type="entry name" value="MoeA N-terminal region -like"/>
    <property type="match status" value="1"/>
</dbReference>
<dbReference type="AlphaFoldDB" id="A0A5D9C467"/>
<protein>
    <recommendedName>
        <fullName evidence="4">MoeA N-terminal and linker domain-containing protein</fullName>
    </recommendedName>
</protein>
<dbReference type="Proteomes" id="UP000322077">
    <property type="component" value="Unassembled WGS sequence"/>
</dbReference>
<gene>
    <name evidence="2" type="ORF">FYJ91_12520</name>
</gene>
<sequence length="109" mass="11299">MERLIALVAPLEPESAPIVDALGRSTTAPVLAASDQPRFDAATMDGQWATMPPACIASSTKAEPDTAMRGASQPGLAPEPVHAGSSGGLLASRRKREGRKTAQIIAHSR</sequence>
<accession>A0A5D9C467</accession>
<feature type="region of interest" description="Disordered" evidence="1">
    <location>
        <begin position="59"/>
        <end position="109"/>
    </location>
</feature>
<organism evidence="2 3">
    <name type="scientific">Sphingomonas montanisoli</name>
    <dbReference type="NCBI Taxonomy" id="2606412"/>
    <lineage>
        <taxon>Bacteria</taxon>
        <taxon>Pseudomonadati</taxon>
        <taxon>Pseudomonadota</taxon>
        <taxon>Alphaproteobacteria</taxon>
        <taxon>Sphingomonadales</taxon>
        <taxon>Sphingomonadaceae</taxon>
        <taxon>Sphingomonas</taxon>
    </lineage>
</organism>
<name>A0A5D9C467_9SPHN</name>
<dbReference type="EMBL" id="VTOU01000003">
    <property type="protein sequence ID" value="TZG26544.1"/>
    <property type="molecule type" value="Genomic_DNA"/>
</dbReference>
<reference evidence="2 3" key="1">
    <citation type="submission" date="2019-08" db="EMBL/GenBank/DDBJ databases">
        <authorList>
            <person name="Wang G."/>
            <person name="Xu Z."/>
        </authorList>
    </citation>
    <scope>NUCLEOTIDE SEQUENCE [LARGE SCALE GENOMIC DNA]</scope>
    <source>
        <strain evidence="2 3">ZX</strain>
    </source>
</reference>
<proteinExistence type="predicted"/>
<keyword evidence="3" id="KW-1185">Reference proteome</keyword>
<evidence type="ECO:0000313" key="3">
    <source>
        <dbReference type="Proteomes" id="UP000322077"/>
    </source>
</evidence>
<evidence type="ECO:0000313" key="2">
    <source>
        <dbReference type="EMBL" id="TZG26544.1"/>
    </source>
</evidence>